<accession>A0A0U4CDC2</accession>
<dbReference type="Pfam" id="PF01497">
    <property type="entry name" value="Peripla_BP_2"/>
    <property type="match status" value="1"/>
</dbReference>
<dbReference type="PANTHER" id="PTHR30535:SF7">
    <property type="entry name" value="IRON(III) DICITRATE-BINDING PROTEIN"/>
    <property type="match status" value="1"/>
</dbReference>
<name>A0A0U4CDC2_9ACTN</name>
<dbReference type="Proteomes" id="UP000067689">
    <property type="component" value="Chromosome"/>
</dbReference>
<dbReference type="Gene3D" id="3.40.50.1980">
    <property type="entry name" value="Nitrogenase molybdenum iron protein domain"/>
    <property type="match status" value="2"/>
</dbReference>
<evidence type="ECO:0000313" key="5">
    <source>
        <dbReference type="Proteomes" id="UP000067689"/>
    </source>
</evidence>
<proteinExistence type="inferred from homology"/>
<dbReference type="PROSITE" id="PS50983">
    <property type="entry name" value="FE_B12_PBP"/>
    <property type="match status" value="1"/>
</dbReference>
<reference evidence="4 5" key="1">
    <citation type="journal article" date="1991" name="Int. J. Syst. Bacteriol.">
        <title>Description of the erythromycin-producing bacterium Arthrobacter sp. strain NRRL B-3381 as Aeromicrobium erythreum gen. nov., sp. nov.</title>
        <authorList>
            <person name="Miller E.S."/>
            <person name="Woese C.R."/>
            <person name="Brenner S."/>
        </authorList>
    </citation>
    <scope>NUCLEOTIDE SEQUENCE [LARGE SCALE GENOMIC DNA]</scope>
    <source>
        <strain evidence="4 5">AR18</strain>
    </source>
</reference>
<evidence type="ECO:0000256" key="2">
    <source>
        <dbReference type="SAM" id="SignalP"/>
    </source>
</evidence>
<dbReference type="KEGG" id="aer:AERYTH_14685"/>
<keyword evidence="5" id="KW-1185">Reference proteome</keyword>
<dbReference type="OrthoDB" id="9797850at2"/>
<dbReference type="InterPro" id="IPR002491">
    <property type="entry name" value="ABC_transptr_periplasmic_BD"/>
</dbReference>
<dbReference type="InterPro" id="IPR050902">
    <property type="entry name" value="ABC_Transporter_SBP"/>
</dbReference>
<dbReference type="PANTHER" id="PTHR30535">
    <property type="entry name" value="VITAMIN B12-BINDING PROTEIN"/>
    <property type="match status" value="1"/>
</dbReference>
<sequence length="346" mass="36968">MPSPVGARPRRTTALLATLCLAAPLAACGSSSPRSTDDASAAAGFPVTVENCGHDVTETAPPRRIVAINQPATELLLSLGLADRMAGYGVSDHDFLPGLKAEARRTKALDAEFPGFESMLSLEPDLVYATFAYAFTGEGVAPRRKFDEVGIPTYQSPSECGGQDAPHDEPLTLDDLYAEIGDVSRLTGVEDRGDRLVAELRERARKVTVDLDADDVTLGWWYASTKSPYMAGCCGAPGLMTRAVGATNAFGDNERLWPETSWESILDADPTVLVLADLERGGDGDSAEAKIRFLESDPVARQLTAVKKRRYVVLGGTTMDPSIRNVDGIEQLAQGLRDLGVVPDGR</sequence>
<feature type="domain" description="Fe/B12 periplasmic-binding" evidence="3">
    <location>
        <begin position="64"/>
        <end position="346"/>
    </location>
</feature>
<keyword evidence="2" id="KW-0732">Signal</keyword>
<dbReference type="SUPFAM" id="SSF53807">
    <property type="entry name" value="Helical backbone' metal receptor"/>
    <property type="match status" value="1"/>
</dbReference>
<organism evidence="4 5">
    <name type="scientific">Aeromicrobium erythreum</name>
    <dbReference type="NCBI Taxonomy" id="2041"/>
    <lineage>
        <taxon>Bacteria</taxon>
        <taxon>Bacillati</taxon>
        <taxon>Actinomycetota</taxon>
        <taxon>Actinomycetes</taxon>
        <taxon>Propionibacteriales</taxon>
        <taxon>Nocardioidaceae</taxon>
        <taxon>Aeromicrobium</taxon>
    </lineage>
</organism>
<gene>
    <name evidence="4" type="ORF">AERYTH_14685</name>
</gene>
<evidence type="ECO:0000313" key="4">
    <source>
        <dbReference type="EMBL" id="ALX05854.1"/>
    </source>
</evidence>
<dbReference type="RefSeq" id="WP_067860243.1">
    <property type="nucleotide sequence ID" value="NZ_CP011502.1"/>
</dbReference>
<evidence type="ECO:0000256" key="1">
    <source>
        <dbReference type="ARBA" id="ARBA00008814"/>
    </source>
</evidence>
<comment type="similarity">
    <text evidence="1">Belongs to the bacterial solute-binding protein 8 family.</text>
</comment>
<dbReference type="EMBL" id="CP011502">
    <property type="protein sequence ID" value="ALX05854.1"/>
    <property type="molecule type" value="Genomic_DNA"/>
</dbReference>
<dbReference type="STRING" id="2041.AERYTH_14685"/>
<protein>
    <submittedName>
        <fullName evidence="4">ABC transporter substrate-binding protein</fullName>
    </submittedName>
</protein>
<evidence type="ECO:0000259" key="3">
    <source>
        <dbReference type="PROSITE" id="PS50983"/>
    </source>
</evidence>
<dbReference type="PATRIC" id="fig|2041.4.peg.3068"/>
<feature type="chain" id="PRO_5039316694" evidence="2">
    <location>
        <begin position="23"/>
        <end position="346"/>
    </location>
</feature>
<feature type="signal peptide" evidence="2">
    <location>
        <begin position="1"/>
        <end position="22"/>
    </location>
</feature>
<dbReference type="AlphaFoldDB" id="A0A0U4CDC2"/>